<name>A0A427U4U0_9VIBR</name>
<dbReference type="SUPFAM" id="SSF52743">
    <property type="entry name" value="Subtilisin-like"/>
    <property type="match status" value="1"/>
</dbReference>
<accession>A0A427U4U0</accession>
<reference evidence="1 2" key="1">
    <citation type="submission" date="2018-12" db="EMBL/GenBank/DDBJ databases">
        <title>Genomic taxonomy of the Vibrionaceae family.</title>
        <authorList>
            <person name="Gomez-Gil B."/>
            <person name="Enciso-Ibarra K."/>
        </authorList>
    </citation>
    <scope>NUCLEOTIDE SEQUENCE [LARGE SCALE GENOMIC DNA]</scope>
    <source>
        <strain evidence="1 2">CAIM 594</strain>
    </source>
</reference>
<dbReference type="Gene3D" id="3.40.50.200">
    <property type="entry name" value="Peptidase S8/S53 domain"/>
    <property type="match status" value="1"/>
</dbReference>
<sequence length="453" mass="50933">MKCMYYKFKYNKINNFMKLLIATILFYTFPLSASEYLYSNNKLEHQSALNTLKRISFWTWEEEVSVLLKNYNNIDYSRINSNYVINELNMHRWGQDITNFLDLATLLLSFQSEQYQKSVKLEFDQAKFTINNLRYNINQIVLSIHPNFNLNHHTLTNDYKGLNIKIAVFDLFDPVLLAKQIEHYSNANIQAIQNFGDPVQLNHGNSVIDIILSIAPYATIIPISAESNTYHQAMAYLQSRTDVNIINMSRAFSAVDNELDPQFSQQLSNILSRTIVTKSLGNTGTDLDANVTPLRQSLGLEATGNLFSYDLTLIKEFLPTITTNTDNLLLAINLDTFARQIALSATIPGHNAMAISRSLSTPADAVYTWSTGNFESGSSFAAPQLAAISALLWQAYLEHHPQQAPNVVNNVVQALKINTRPSGLGSFNTGLGLVDADKALEYILGRHQGKSIL</sequence>
<protein>
    <submittedName>
        <fullName evidence="1">Uncharacterized protein</fullName>
    </submittedName>
</protein>
<dbReference type="AlphaFoldDB" id="A0A427U4U0"/>
<evidence type="ECO:0000313" key="2">
    <source>
        <dbReference type="Proteomes" id="UP000269041"/>
    </source>
</evidence>
<dbReference type="GO" id="GO:0004252">
    <property type="term" value="F:serine-type endopeptidase activity"/>
    <property type="evidence" value="ECO:0007669"/>
    <property type="project" value="InterPro"/>
</dbReference>
<organism evidence="1 2">
    <name type="scientific">Vibrio pectenicida</name>
    <dbReference type="NCBI Taxonomy" id="62763"/>
    <lineage>
        <taxon>Bacteria</taxon>
        <taxon>Pseudomonadati</taxon>
        <taxon>Pseudomonadota</taxon>
        <taxon>Gammaproteobacteria</taxon>
        <taxon>Vibrionales</taxon>
        <taxon>Vibrionaceae</taxon>
        <taxon>Vibrio</taxon>
    </lineage>
</organism>
<evidence type="ECO:0000313" key="1">
    <source>
        <dbReference type="EMBL" id="RSD31695.1"/>
    </source>
</evidence>
<comment type="caution">
    <text evidence="1">The sequence shown here is derived from an EMBL/GenBank/DDBJ whole genome shotgun (WGS) entry which is preliminary data.</text>
</comment>
<dbReference type="GO" id="GO:0006508">
    <property type="term" value="P:proteolysis"/>
    <property type="evidence" value="ECO:0007669"/>
    <property type="project" value="InterPro"/>
</dbReference>
<dbReference type="OrthoDB" id="5843244at2"/>
<dbReference type="EMBL" id="RSFA01000025">
    <property type="protein sequence ID" value="RSD31695.1"/>
    <property type="molecule type" value="Genomic_DNA"/>
</dbReference>
<dbReference type="InterPro" id="IPR036852">
    <property type="entry name" value="Peptidase_S8/S53_dom_sf"/>
</dbReference>
<proteinExistence type="predicted"/>
<dbReference type="Proteomes" id="UP000269041">
    <property type="component" value="Unassembled WGS sequence"/>
</dbReference>
<gene>
    <name evidence="1" type="ORF">EJA03_07640</name>
</gene>
<keyword evidence="2" id="KW-1185">Reference proteome</keyword>